<dbReference type="EMBL" id="JBHSHT010000002">
    <property type="protein sequence ID" value="MFC4826547.1"/>
    <property type="molecule type" value="Genomic_DNA"/>
</dbReference>
<feature type="compositionally biased region" description="Low complexity" evidence="2">
    <location>
        <begin position="122"/>
        <end position="143"/>
    </location>
</feature>
<organism evidence="3 4">
    <name type="scientific">Halorussus aquaticus</name>
    <dbReference type="NCBI Taxonomy" id="2953748"/>
    <lineage>
        <taxon>Archaea</taxon>
        <taxon>Methanobacteriati</taxon>
        <taxon>Methanobacteriota</taxon>
        <taxon>Stenosarchaea group</taxon>
        <taxon>Halobacteria</taxon>
        <taxon>Halobacteriales</taxon>
        <taxon>Haladaptataceae</taxon>
        <taxon>Halorussus</taxon>
    </lineage>
</organism>
<dbReference type="Pfam" id="PF08617">
    <property type="entry name" value="CGI-121"/>
    <property type="match status" value="1"/>
</dbReference>
<name>A0ABD5Q772_9EURY</name>
<dbReference type="RefSeq" id="WP_254267861.1">
    <property type="nucleotide sequence ID" value="NZ_CP100400.1"/>
</dbReference>
<proteinExistence type="inferred from homology"/>
<protein>
    <submittedName>
        <fullName evidence="3">KEOPS complex subunit Cgi121</fullName>
    </submittedName>
</protein>
<sequence length="185" mass="19881">MRVVAGRADIENLDDFLEDIGEIADEFDCAVQAFDADYVLGRDHLRTAVERADRAFDRGENVARERAVEILLYAAGRRQIDRAFEMGVSEGESDVVVVVHSPDGEGERERAAAEAVGDLLAPATGDAGASGTAGEGASAGTVAPDRIDREAVREFFDVTETELDATDAELADVVRERVALLDVEK</sequence>
<dbReference type="Gene3D" id="3.30.2380.10">
    <property type="entry name" value="CGI121/TPRKB"/>
    <property type="match status" value="1"/>
</dbReference>
<evidence type="ECO:0000313" key="3">
    <source>
        <dbReference type="EMBL" id="MFC4826547.1"/>
    </source>
</evidence>
<comment type="similarity">
    <text evidence="1">Belongs to the CGI121/TPRKB family.</text>
</comment>
<reference evidence="3 4" key="1">
    <citation type="journal article" date="2019" name="Int. J. Syst. Evol. Microbiol.">
        <title>The Global Catalogue of Microorganisms (GCM) 10K type strain sequencing project: providing services to taxonomists for standard genome sequencing and annotation.</title>
        <authorList>
            <consortium name="The Broad Institute Genomics Platform"/>
            <consortium name="The Broad Institute Genome Sequencing Center for Infectious Disease"/>
            <person name="Wu L."/>
            <person name="Ma J."/>
        </authorList>
    </citation>
    <scope>NUCLEOTIDE SEQUENCE [LARGE SCALE GENOMIC DNA]</scope>
    <source>
        <strain evidence="3 4">XZYJ18</strain>
    </source>
</reference>
<comment type="caution">
    <text evidence="3">The sequence shown here is derived from an EMBL/GenBank/DDBJ whole genome shotgun (WGS) entry which is preliminary data.</text>
</comment>
<evidence type="ECO:0000256" key="1">
    <source>
        <dbReference type="ARBA" id="ARBA00005546"/>
    </source>
</evidence>
<dbReference type="PIRSF" id="PIRSF022062">
    <property type="entry name" value="UCP022062"/>
    <property type="match status" value="1"/>
</dbReference>
<accession>A0ABD5Q772</accession>
<dbReference type="SUPFAM" id="SSF143870">
    <property type="entry name" value="PF0523-like"/>
    <property type="match status" value="1"/>
</dbReference>
<gene>
    <name evidence="3" type="primary">cgi121</name>
    <name evidence="3" type="ORF">ACFO9K_20000</name>
</gene>
<dbReference type="InterPro" id="IPR016799">
    <property type="entry name" value="UCP022062"/>
</dbReference>
<dbReference type="NCBIfam" id="NF011465">
    <property type="entry name" value="PRK14886.1-1"/>
    <property type="match status" value="1"/>
</dbReference>
<dbReference type="InterPro" id="IPR013926">
    <property type="entry name" value="CGI121/TPRKB"/>
</dbReference>
<feature type="region of interest" description="Disordered" evidence="2">
    <location>
        <begin position="122"/>
        <end position="145"/>
    </location>
</feature>
<dbReference type="InterPro" id="IPR036504">
    <property type="entry name" value="CGI121/TPRKB_sf"/>
</dbReference>
<keyword evidence="4" id="KW-1185">Reference proteome</keyword>
<dbReference type="Proteomes" id="UP001595945">
    <property type="component" value="Unassembled WGS sequence"/>
</dbReference>
<evidence type="ECO:0000313" key="4">
    <source>
        <dbReference type="Proteomes" id="UP001595945"/>
    </source>
</evidence>
<dbReference type="GeneID" id="73046355"/>
<evidence type="ECO:0000256" key="2">
    <source>
        <dbReference type="SAM" id="MobiDB-lite"/>
    </source>
</evidence>
<dbReference type="AlphaFoldDB" id="A0ABD5Q772"/>